<dbReference type="STRING" id="564117.SAMN05216369_1828"/>
<evidence type="ECO:0000256" key="3">
    <source>
        <dbReference type="SAM" id="SignalP"/>
    </source>
</evidence>
<keyword evidence="3" id="KW-0732">Signal</keyword>
<feature type="transmembrane region" description="Helical" evidence="2">
    <location>
        <begin position="430"/>
        <end position="450"/>
    </location>
</feature>
<keyword evidence="2" id="KW-1133">Transmembrane helix</keyword>
<organism evidence="4 5">
    <name type="scientific">Marinobacter antarcticus</name>
    <dbReference type="NCBI Taxonomy" id="564117"/>
    <lineage>
        <taxon>Bacteria</taxon>
        <taxon>Pseudomonadati</taxon>
        <taxon>Pseudomonadota</taxon>
        <taxon>Gammaproteobacteria</taxon>
        <taxon>Pseudomonadales</taxon>
        <taxon>Marinobacteraceae</taxon>
        <taxon>Marinobacter</taxon>
    </lineage>
</organism>
<dbReference type="RefSeq" id="WP_072796822.1">
    <property type="nucleotide sequence ID" value="NZ_FRAQ01000001.1"/>
</dbReference>
<feature type="compositionally biased region" description="Polar residues" evidence="1">
    <location>
        <begin position="410"/>
        <end position="422"/>
    </location>
</feature>
<evidence type="ECO:0000313" key="4">
    <source>
        <dbReference type="EMBL" id="SHK39402.1"/>
    </source>
</evidence>
<dbReference type="PANTHER" id="PTHR40940">
    <property type="entry name" value="PROTEIN BATD-RELATED"/>
    <property type="match status" value="1"/>
</dbReference>
<dbReference type="EMBL" id="FRAQ01000001">
    <property type="protein sequence ID" value="SHK39402.1"/>
    <property type="molecule type" value="Genomic_DNA"/>
</dbReference>
<evidence type="ECO:0000256" key="2">
    <source>
        <dbReference type="SAM" id="Phobius"/>
    </source>
</evidence>
<feature type="signal peptide" evidence="3">
    <location>
        <begin position="1"/>
        <end position="24"/>
    </location>
</feature>
<reference evidence="5" key="1">
    <citation type="submission" date="2016-11" db="EMBL/GenBank/DDBJ databases">
        <authorList>
            <person name="Varghese N."/>
            <person name="Submissions S."/>
        </authorList>
    </citation>
    <scope>NUCLEOTIDE SEQUENCE [LARGE SCALE GENOMIC DNA]</scope>
    <source>
        <strain evidence="5">CGMCC 1.10835</strain>
    </source>
</reference>
<dbReference type="AlphaFoldDB" id="A0A1M6S3L4"/>
<proteinExistence type="predicted"/>
<dbReference type="InterPro" id="IPR025738">
    <property type="entry name" value="BatD"/>
</dbReference>
<dbReference type="Pfam" id="PF13584">
    <property type="entry name" value="BatD"/>
    <property type="match status" value="1"/>
</dbReference>
<name>A0A1M6S3L4_9GAMM</name>
<dbReference type="Proteomes" id="UP000184497">
    <property type="component" value="Unassembled WGS sequence"/>
</dbReference>
<feature type="region of interest" description="Disordered" evidence="1">
    <location>
        <begin position="558"/>
        <end position="586"/>
    </location>
</feature>
<dbReference type="PANTHER" id="PTHR40940:SF1">
    <property type="entry name" value="PROTEIN BATD"/>
    <property type="match status" value="1"/>
</dbReference>
<keyword evidence="5" id="KW-1185">Reference proteome</keyword>
<accession>A0A1M6S3L4</accession>
<dbReference type="OrthoDB" id="5293418at2"/>
<evidence type="ECO:0000313" key="5">
    <source>
        <dbReference type="Proteomes" id="UP000184497"/>
    </source>
</evidence>
<keyword evidence="2" id="KW-0812">Transmembrane</keyword>
<feature type="region of interest" description="Disordered" evidence="1">
    <location>
        <begin position="397"/>
        <end position="422"/>
    </location>
</feature>
<evidence type="ECO:0000256" key="1">
    <source>
        <dbReference type="SAM" id="MobiDB-lite"/>
    </source>
</evidence>
<feature type="chain" id="PRO_5013382489" evidence="3">
    <location>
        <begin position="25"/>
        <end position="586"/>
    </location>
</feature>
<keyword evidence="2" id="KW-0472">Membrane</keyword>
<gene>
    <name evidence="4" type="ORF">SAMN05216369_1828</name>
</gene>
<protein>
    <submittedName>
        <fullName evidence="4">Oxygen tolerance</fullName>
    </submittedName>
</protein>
<sequence>MVKRLIIPTIWLAVLMALWLPAHAGKLTAEPDRTQLYEGEVLTLTVKGTTKIDINLSNLFDFDVSSLPSPDIDKVSPDFEILARNQRYSIRTVNGDMVGEITWTYQLAPTSTGELTIPALTFKDSVSRPVNIEVVDGNPPGQANANRISFIELTADKAEVYVQEQLILTVRLFFRGNLIGGELSDPQHPNAIVETLGKQREYSRDRDGVRYRVVERRYALFPQKPGPLNLPPIRFEGQARDTDGTLKFLRDSATLFEVPVKDVPAEFSGSTWLPATSLTLAEAGMPPTLNLKTGDNLTRTLSLQATGLPSEALPPLPASVPDGLRSYPEEPQRNTSVGPDGITSTLTQTRALVPVEAGKLLLPAIRIPWWDTESNSEKVAVIPAQTLNVISSGNENSAAMPAAAPADKQATPQETGSKENSANATVNSSFWQWVSLVLAGIWVLTMLAWWRTRRMESQAPISIDSAEIRNEKAVFEQLLAAAKEASTSTPGLFVSWANIRWPGHSFHSAGDVFGVFPEADLEVELNRLQAHLFSREHTGDEENSEKWSGRALVDALRQTRERMEESSSVAGLPPLYPGNLSVSGQA</sequence>